<organism evidence="1 2">
    <name type="scientific">Prorocentrum cordatum</name>
    <dbReference type="NCBI Taxonomy" id="2364126"/>
    <lineage>
        <taxon>Eukaryota</taxon>
        <taxon>Sar</taxon>
        <taxon>Alveolata</taxon>
        <taxon>Dinophyceae</taxon>
        <taxon>Prorocentrales</taxon>
        <taxon>Prorocentraceae</taxon>
        <taxon>Prorocentrum</taxon>
    </lineage>
</organism>
<protein>
    <submittedName>
        <fullName evidence="1">Uncharacterized protein</fullName>
    </submittedName>
</protein>
<reference evidence="1" key="1">
    <citation type="submission" date="2023-10" db="EMBL/GenBank/DDBJ databases">
        <authorList>
            <person name="Chen Y."/>
            <person name="Shah S."/>
            <person name="Dougan E. K."/>
            <person name="Thang M."/>
            <person name="Chan C."/>
        </authorList>
    </citation>
    <scope>NUCLEOTIDE SEQUENCE [LARGE SCALE GENOMIC DNA]</scope>
</reference>
<keyword evidence="2" id="KW-1185">Reference proteome</keyword>
<evidence type="ECO:0000313" key="2">
    <source>
        <dbReference type="Proteomes" id="UP001189429"/>
    </source>
</evidence>
<gene>
    <name evidence="1" type="ORF">PCOR1329_LOCUS7462</name>
</gene>
<dbReference type="EMBL" id="CAUYUJ010002021">
    <property type="protein sequence ID" value="CAK0798805.1"/>
    <property type="molecule type" value="Genomic_DNA"/>
</dbReference>
<dbReference type="Proteomes" id="UP001189429">
    <property type="component" value="Unassembled WGS sequence"/>
</dbReference>
<accession>A0ABN9Q6A7</accession>
<name>A0ABN9Q6A7_9DINO</name>
<evidence type="ECO:0000313" key="1">
    <source>
        <dbReference type="EMBL" id="CAK0798805.1"/>
    </source>
</evidence>
<proteinExistence type="predicted"/>
<sequence>MPPRRPYDMCMVFRYKTSKAVRFEETDAADIASLRLHKASKEDEAVMQLWKSRREALLKSLESCGLNLYCFYSRDHDEVIVKIGASAAKLKDAAARCRYKLQLTPQYLGAYAEFRHDKQGSAKANHQDQRIVSHLYQRHTEDDLPDSDAIFRTSDKINLIHHIITSNDKDCCGIPVGQLLSSQDHDLLAYFPLHDAPVLHDLQDRLADWFLMGEAAPW</sequence>
<feature type="non-terminal residue" evidence="1">
    <location>
        <position position="218"/>
    </location>
</feature>
<comment type="caution">
    <text evidence="1">The sequence shown here is derived from an EMBL/GenBank/DDBJ whole genome shotgun (WGS) entry which is preliminary data.</text>
</comment>